<gene>
    <name evidence="1" type="ORF">ACFQE1_02185</name>
</gene>
<reference evidence="1 2" key="1">
    <citation type="journal article" date="2019" name="Int. J. Syst. Evol. Microbiol.">
        <title>The Global Catalogue of Microorganisms (GCM) 10K type strain sequencing project: providing services to taxonomists for standard genome sequencing and annotation.</title>
        <authorList>
            <consortium name="The Broad Institute Genomics Platform"/>
            <consortium name="The Broad Institute Genome Sequencing Center for Infectious Disease"/>
            <person name="Wu L."/>
            <person name="Ma J."/>
        </authorList>
    </citation>
    <scope>NUCLEOTIDE SEQUENCE [LARGE SCALE GENOMIC DNA]</scope>
    <source>
        <strain evidence="1 2">NBRC 111368</strain>
    </source>
</reference>
<sequence>MSGITVTGLESKSLETKMLDYAQDLINGDGWPVGPEFVSLDDVELNAVSPEYLHEHIAESDEDALGSTRYNPMIEGWCRIYIRDDLTRECWEAVLRHELVHAAQVQSAAELSHDDFNWWMAESRLGVSRHTPLETK</sequence>
<protein>
    <submittedName>
        <fullName evidence="1">Uncharacterized protein</fullName>
    </submittedName>
</protein>
<dbReference type="EMBL" id="JBHSWU010000007">
    <property type="protein sequence ID" value="MFC6723220.1"/>
    <property type="molecule type" value="Genomic_DNA"/>
</dbReference>
<name>A0ABD5RV79_9EURY</name>
<proteinExistence type="predicted"/>
<dbReference type="Proteomes" id="UP001596328">
    <property type="component" value="Unassembled WGS sequence"/>
</dbReference>
<dbReference type="AlphaFoldDB" id="A0ABD5RV79"/>
<organism evidence="1 2">
    <name type="scientific">Halobium palmae</name>
    <dbReference type="NCBI Taxonomy" id="1776492"/>
    <lineage>
        <taxon>Archaea</taxon>
        <taxon>Methanobacteriati</taxon>
        <taxon>Methanobacteriota</taxon>
        <taxon>Stenosarchaea group</taxon>
        <taxon>Halobacteria</taxon>
        <taxon>Halobacteriales</taxon>
        <taxon>Haloferacaceae</taxon>
        <taxon>Halobium</taxon>
    </lineage>
</organism>
<keyword evidence="2" id="KW-1185">Reference proteome</keyword>
<comment type="caution">
    <text evidence="1">The sequence shown here is derived from an EMBL/GenBank/DDBJ whole genome shotgun (WGS) entry which is preliminary data.</text>
</comment>
<evidence type="ECO:0000313" key="2">
    <source>
        <dbReference type="Proteomes" id="UP001596328"/>
    </source>
</evidence>
<accession>A0ABD5RV79</accession>
<evidence type="ECO:0000313" key="1">
    <source>
        <dbReference type="EMBL" id="MFC6723220.1"/>
    </source>
</evidence>